<dbReference type="GO" id="GO:0005737">
    <property type="term" value="C:cytoplasm"/>
    <property type="evidence" value="ECO:0007669"/>
    <property type="project" value="TreeGrafter"/>
</dbReference>
<evidence type="ECO:0000256" key="4">
    <source>
        <dbReference type="ARBA" id="ARBA00022723"/>
    </source>
</evidence>
<keyword evidence="13" id="KW-1185">Reference proteome</keyword>
<dbReference type="Proteomes" id="UP000492821">
    <property type="component" value="Unassembled WGS sequence"/>
</dbReference>
<sequence length="386" mass="42932">MEKFMLISGNAHPKLVNNISSSLDVPIGNVHAYCQLNNEISVCVDESVRGRDVFIVQGVNIHGSVNTDIMEALLLNYSCRTSAARSVTLVLPYLPYSTQSRLHGRSGIPMSVVSRAIEVSGANRVVSIDMYRKELQGFFKVPVENLRASPFLIQAIIDRVRDYQNSIFIAANTNALSRATAFCERLKLGAHGKYILKRKALTKKGRMSPPHDRVSTFDMIPNRLPPDMRKQKQPLRVEGDVNGRIAIIVDDILDEVDRHVQAAQIIKKQGAYKIYVVATHGLLSGDAAKHIEDSPIDEVIVTNTVPHDFQKMKSHKIHTVDISPLISEAIRRIVNGESMGALFANVVFVQHSTDLIHDHARKKSSIRVSMSPTVTFIDDPQGRQCL</sequence>
<evidence type="ECO:0000256" key="6">
    <source>
        <dbReference type="ARBA" id="ARBA00022741"/>
    </source>
</evidence>
<dbReference type="GO" id="GO:0004749">
    <property type="term" value="F:ribose phosphate diphosphokinase activity"/>
    <property type="evidence" value="ECO:0007669"/>
    <property type="project" value="UniProtKB-EC"/>
</dbReference>
<protein>
    <recommendedName>
        <fullName evidence="2">ribose-phosphate diphosphokinase</fullName>
        <ecNumber evidence="2">2.7.6.1</ecNumber>
    </recommendedName>
</protein>
<evidence type="ECO:0000313" key="13">
    <source>
        <dbReference type="Proteomes" id="UP000492821"/>
    </source>
</evidence>
<dbReference type="AlphaFoldDB" id="A0A7E4W2W3"/>
<keyword evidence="7" id="KW-0418">Kinase</keyword>
<keyword evidence="9" id="KW-0460">Magnesium</keyword>
<dbReference type="GO" id="GO:0006164">
    <property type="term" value="P:purine nucleotide biosynthetic process"/>
    <property type="evidence" value="ECO:0007669"/>
    <property type="project" value="TreeGrafter"/>
</dbReference>
<feature type="domain" description="Ribose-phosphate pyrophosphokinase N-terminal" evidence="12">
    <location>
        <begin position="5"/>
        <end position="121"/>
    </location>
</feature>
<dbReference type="InterPro" id="IPR000836">
    <property type="entry name" value="PRTase_dom"/>
</dbReference>
<dbReference type="CDD" id="cd06223">
    <property type="entry name" value="PRTases_typeI"/>
    <property type="match status" value="1"/>
</dbReference>
<dbReference type="FunFam" id="3.40.50.2020:FF:000007">
    <property type="entry name" value="Ribose-phosphate pyrophosphokinase"/>
    <property type="match status" value="1"/>
</dbReference>
<reference evidence="14" key="2">
    <citation type="submission" date="2020-10" db="UniProtKB">
        <authorList>
            <consortium name="WormBaseParasite"/>
        </authorList>
    </citation>
    <scope>IDENTIFICATION</scope>
</reference>
<organism evidence="13 14">
    <name type="scientific">Panagrellus redivivus</name>
    <name type="common">Microworm</name>
    <dbReference type="NCBI Taxonomy" id="6233"/>
    <lineage>
        <taxon>Eukaryota</taxon>
        <taxon>Metazoa</taxon>
        <taxon>Ecdysozoa</taxon>
        <taxon>Nematoda</taxon>
        <taxon>Chromadorea</taxon>
        <taxon>Rhabditida</taxon>
        <taxon>Tylenchina</taxon>
        <taxon>Panagrolaimomorpha</taxon>
        <taxon>Panagrolaimoidea</taxon>
        <taxon>Panagrolaimidae</taxon>
        <taxon>Panagrellus</taxon>
    </lineage>
</organism>
<dbReference type="GO" id="GO:0005524">
    <property type="term" value="F:ATP binding"/>
    <property type="evidence" value="ECO:0007669"/>
    <property type="project" value="UniProtKB-KW"/>
</dbReference>
<name>A0A7E4W2W3_PANRE</name>
<dbReference type="GO" id="GO:0000287">
    <property type="term" value="F:magnesium ion binding"/>
    <property type="evidence" value="ECO:0007669"/>
    <property type="project" value="InterPro"/>
</dbReference>
<evidence type="ECO:0000256" key="7">
    <source>
        <dbReference type="ARBA" id="ARBA00022777"/>
    </source>
</evidence>
<keyword evidence="3" id="KW-0808">Transferase</keyword>
<dbReference type="NCBIfam" id="TIGR01251">
    <property type="entry name" value="ribP_PPkin"/>
    <property type="match status" value="1"/>
</dbReference>
<dbReference type="GO" id="GO:0002189">
    <property type="term" value="C:ribose phosphate diphosphokinase complex"/>
    <property type="evidence" value="ECO:0007669"/>
    <property type="project" value="TreeGrafter"/>
</dbReference>
<evidence type="ECO:0000256" key="8">
    <source>
        <dbReference type="ARBA" id="ARBA00022840"/>
    </source>
</evidence>
<dbReference type="GO" id="GO:0016301">
    <property type="term" value="F:kinase activity"/>
    <property type="evidence" value="ECO:0007669"/>
    <property type="project" value="UniProtKB-KW"/>
</dbReference>
<dbReference type="PANTHER" id="PTHR10210:SF53">
    <property type="entry name" value="GH23275P"/>
    <property type="match status" value="1"/>
</dbReference>
<dbReference type="Pfam" id="PF14572">
    <property type="entry name" value="Pribosyl_synth"/>
    <property type="match status" value="1"/>
</dbReference>
<dbReference type="EC" id="2.7.6.1" evidence="2"/>
<dbReference type="InterPro" id="IPR005946">
    <property type="entry name" value="Rib-P_diPkinase"/>
</dbReference>
<dbReference type="InterPro" id="IPR029057">
    <property type="entry name" value="PRTase-like"/>
</dbReference>
<keyword evidence="6" id="KW-0547">Nucleotide-binding</keyword>
<evidence type="ECO:0000256" key="5">
    <source>
        <dbReference type="ARBA" id="ARBA00022727"/>
    </source>
</evidence>
<evidence type="ECO:0000256" key="10">
    <source>
        <dbReference type="ARBA" id="ARBA00049535"/>
    </source>
</evidence>
<evidence type="ECO:0000256" key="9">
    <source>
        <dbReference type="ARBA" id="ARBA00022842"/>
    </source>
</evidence>
<dbReference type="InterPro" id="IPR029099">
    <property type="entry name" value="Pribosyltran_N"/>
</dbReference>
<comment type="catalytic activity">
    <reaction evidence="10">
        <text>D-ribose 5-phosphate + ATP = 5-phospho-alpha-D-ribose 1-diphosphate + AMP + H(+)</text>
        <dbReference type="Rhea" id="RHEA:15609"/>
        <dbReference type="ChEBI" id="CHEBI:15378"/>
        <dbReference type="ChEBI" id="CHEBI:30616"/>
        <dbReference type="ChEBI" id="CHEBI:58017"/>
        <dbReference type="ChEBI" id="CHEBI:78346"/>
        <dbReference type="ChEBI" id="CHEBI:456215"/>
        <dbReference type="EC" id="2.7.6.1"/>
    </reaction>
</comment>
<keyword evidence="4" id="KW-0479">Metal-binding</keyword>
<evidence type="ECO:0000259" key="12">
    <source>
        <dbReference type="Pfam" id="PF13793"/>
    </source>
</evidence>
<dbReference type="SUPFAM" id="SSF53271">
    <property type="entry name" value="PRTase-like"/>
    <property type="match status" value="2"/>
</dbReference>
<dbReference type="Gene3D" id="3.40.50.2020">
    <property type="match status" value="2"/>
</dbReference>
<evidence type="ECO:0000256" key="11">
    <source>
        <dbReference type="SAM" id="MobiDB-lite"/>
    </source>
</evidence>
<comment type="similarity">
    <text evidence="1">Belongs to the ribose-phosphate pyrophosphokinase family.</text>
</comment>
<dbReference type="PANTHER" id="PTHR10210">
    <property type="entry name" value="RIBOSE-PHOSPHATE DIPHOSPHOKINASE FAMILY MEMBER"/>
    <property type="match status" value="1"/>
</dbReference>
<evidence type="ECO:0000256" key="1">
    <source>
        <dbReference type="ARBA" id="ARBA00006478"/>
    </source>
</evidence>
<evidence type="ECO:0000256" key="3">
    <source>
        <dbReference type="ARBA" id="ARBA00022679"/>
    </source>
</evidence>
<evidence type="ECO:0000256" key="2">
    <source>
        <dbReference type="ARBA" id="ARBA00013247"/>
    </source>
</evidence>
<dbReference type="GO" id="GO:0006015">
    <property type="term" value="P:5-phosphoribose 1-diphosphate biosynthetic process"/>
    <property type="evidence" value="ECO:0007669"/>
    <property type="project" value="TreeGrafter"/>
</dbReference>
<evidence type="ECO:0000313" key="14">
    <source>
        <dbReference type="WBParaSite" id="Pan_g5861.t1"/>
    </source>
</evidence>
<keyword evidence="5" id="KW-0545">Nucleotide biosynthesis</keyword>
<dbReference type="WBParaSite" id="Pan_g5861.t1">
    <property type="protein sequence ID" value="Pan_g5861.t1"/>
    <property type="gene ID" value="Pan_g5861"/>
</dbReference>
<dbReference type="SMART" id="SM01400">
    <property type="entry name" value="Pribosyltran_N"/>
    <property type="match status" value="1"/>
</dbReference>
<keyword evidence="8" id="KW-0067">ATP-binding</keyword>
<accession>A0A7E4W2W3</accession>
<feature type="region of interest" description="Disordered" evidence="11">
    <location>
        <begin position="205"/>
        <end position="229"/>
    </location>
</feature>
<dbReference type="Pfam" id="PF13793">
    <property type="entry name" value="Pribosyltran_N"/>
    <property type="match status" value="1"/>
</dbReference>
<reference evidence="13" key="1">
    <citation type="journal article" date="2013" name="Genetics">
        <title>The draft genome and transcriptome of Panagrellus redivivus are shaped by the harsh demands of a free-living lifestyle.</title>
        <authorList>
            <person name="Srinivasan J."/>
            <person name="Dillman A.R."/>
            <person name="Macchietto M.G."/>
            <person name="Heikkinen L."/>
            <person name="Lakso M."/>
            <person name="Fracchia K.M."/>
            <person name="Antoshechkin I."/>
            <person name="Mortazavi A."/>
            <person name="Wong G."/>
            <person name="Sternberg P.W."/>
        </authorList>
    </citation>
    <scope>NUCLEOTIDE SEQUENCE [LARGE SCALE GENOMIC DNA]</scope>
    <source>
        <strain evidence="13">MT8872</strain>
    </source>
</reference>
<proteinExistence type="inferred from homology"/>